<comment type="caution">
    <text evidence="3">The sequence shown here is derived from an EMBL/GenBank/DDBJ whole genome shotgun (WGS) entry which is preliminary data.</text>
</comment>
<gene>
    <name evidence="3" type="ORF">A1Q2_01315</name>
</gene>
<evidence type="ECO:0000256" key="1">
    <source>
        <dbReference type="SAM" id="MobiDB-lite"/>
    </source>
</evidence>
<dbReference type="HOGENOM" id="CLU_035170_0_0_1"/>
<dbReference type="SUPFAM" id="SSF53300">
    <property type="entry name" value="vWA-like"/>
    <property type="match status" value="1"/>
</dbReference>
<dbReference type="AlphaFoldDB" id="K1VV62"/>
<feature type="chain" id="PRO_5012497549" description="VWFA domain-containing protein" evidence="2">
    <location>
        <begin position="16"/>
        <end position="537"/>
    </location>
</feature>
<evidence type="ECO:0000256" key="2">
    <source>
        <dbReference type="SAM" id="SignalP"/>
    </source>
</evidence>
<keyword evidence="2" id="KW-0732">Signal</keyword>
<accession>K1VV62</accession>
<sequence>MKLFAGLLLASLAAAQIPTVFSEHNNPCSGRIISAVVDLSPSCSWTDPHRLRVDAAQALFDYFPLIPYPEVIINDPYRQNVLTVFSIHDEGHENGQQGGAEEIKAVTGPLKEEGAWAWISGTNIASGIEIAMDRQRIIPVTDHQYDTGRDRTAIVVFTDGLDTTHNKRRLMDALHTAQGRGIRVHWATMAVPGVDKETFAKDHYLFDGDGVQFFDEETKKIVTATGGVYGTITDQASMHAFVKKVIDKGATNFDDVCKHGGGPIDNNVTVNGLCSSNSRAMYTYTAAKDKETIEFTVDLVSKKNPVTLSVTYENTNTGERTEVKVERDQPTGKLTGTVLRGQKVNLIISPNGASNDDCSYSVSLRSTGGGGPVTSQSASPSSSSTTHSASASASSSAHSSSATWSSSLTSSISSTSHSASASAMSSSSSTLPSTSCSSSATPSSSSTSQSTSAIPSSSSISAIPSSSSTSATPSSSSTSATPSSSSTSATPSSSSTSQSTSVTPSSSSTSHCACAPTPVTVTSTVVSTAIHTVTVKA</sequence>
<protein>
    <recommendedName>
        <fullName evidence="5">VWFA domain-containing protein</fullName>
    </recommendedName>
</protein>
<dbReference type="eggNOG" id="ENOG502SBFD">
    <property type="taxonomic scope" value="Eukaryota"/>
</dbReference>
<evidence type="ECO:0000313" key="4">
    <source>
        <dbReference type="Proteomes" id="UP000006757"/>
    </source>
</evidence>
<organism evidence="3 4">
    <name type="scientific">Trichosporon asahii var. asahii (strain CBS 8904)</name>
    <name type="common">Yeast</name>
    <dbReference type="NCBI Taxonomy" id="1220162"/>
    <lineage>
        <taxon>Eukaryota</taxon>
        <taxon>Fungi</taxon>
        <taxon>Dikarya</taxon>
        <taxon>Basidiomycota</taxon>
        <taxon>Agaricomycotina</taxon>
        <taxon>Tremellomycetes</taxon>
        <taxon>Trichosporonales</taxon>
        <taxon>Trichosporonaceae</taxon>
        <taxon>Trichosporon</taxon>
    </lineage>
</organism>
<feature type="region of interest" description="Disordered" evidence="1">
    <location>
        <begin position="359"/>
        <end position="513"/>
    </location>
</feature>
<feature type="compositionally biased region" description="Low complexity" evidence="1">
    <location>
        <begin position="374"/>
        <end position="513"/>
    </location>
</feature>
<name>K1VV62_TRIAC</name>
<dbReference type="Proteomes" id="UP000006757">
    <property type="component" value="Unassembled WGS sequence"/>
</dbReference>
<feature type="signal peptide" evidence="2">
    <location>
        <begin position="1"/>
        <end position="15"/>
    </location>
</feature>
<evidence type="ECO:0000313" key="3">
    <source>
        <dbReference type="EMBL" id="EKD04431.1"/>
    </source>
</evidence>
<keyword evidence="4" id="KW-1185">Reference proteome</keyword>
<evidence type="ECO:0008006" key="5">
    <source>
        <dbReference type="Google" id="ProtNLM"/>
    </source>
</evidence>
<proteinExistence type="predicted"/>
<dbReference type="InterPro" id="IPR036465">
    <property type="entry name" value="vWFA_dom_sf"/>
</dbReference>
<reference evidence="3 4" key="1">
    <citation type="journal article" date="2012" name="Eukaryot. Cell">
        <title>Genome sequence of the Trichosporon asahii environmental strain CBS 8904.</title>
        <authorList>
            <person name="Yang R.Y."/>
            <person name="Li H.T."/>
            <person name="Zhu H."/>
            <person name="Zhou G.P."/>
            <person name="Wang M."/>
            <person name="Wang L."/>
        </authorList>
    </citation>
    <scope>NUCLEOTIDE SEQUENCE [LARGE SCALE GENOMIC DNA]</scope>
    <source>
        <strain evidence="3 4">CBS 8904</strain>
    </source>
</reference>
<dbReference type="CDD" id="cd00198">
    <property type="entry name" value="vWFA"/>
    <property type="match status" value="1"/>
</dbReference>
<dbReference type="Gene3D" id="3.40.50.410">
    <property type="entry name" value="von Willebrand factor, type A domain"/>
    <property type="match status" value="1"/>
</dbReference>
<dbReference type="InParanoid" id="K1VV62"/>
<dbReference type="EMBL" id="AMBO01000225">
    <property type="protein sequence ID" value="EKD04431.1"/>
    <property type="molecule type" value="Genomic_DNA"/>
</dbReference>